<organism evidence="1">
    <name type="scientific">hydrothermal vent metagenome</name>
    <dbReference type="NCBI Taxonomy" id="652676"/>
    <lineage>
        <taxon>unclassified sequences</taxon>
        <taxon>metagenomes</taxon>
        <taxon>ecological metagenomes</taxon>
    </lineage>
</organism>
<accession>A0A3B0T7Z4</accession>
<evidence type="ECO:0000313" key="1">
    <source>
        <dbReference type="EMBL" id="VAW08369.1"/>
    </source>
</evidence>
<dbReference type="Pfam" id="PF10103">
    <property type="entry name" value="Zincin_2"/>
    <property type="match status" value="1"/>
</dbReference>
<dbReference type="SUPFAM" id="SSF55486">
    <property type="entry name" value="Metalloproteases ('zincins'), catalytic domain"/>
    <property type="match status" value="1"/>
</dbReference>
<dbReference type="AlphaFoldDB" id="A0A3B0T7Z4"/>
<name>A0A3B0T7Z4_9ZZZZ</name>
<feature type="non-terminal residue" evidence="1">
    <location>
        <position position="1"/>
    </location>
</feature>
<sequence>EMKLKQYDMGAAFITRVEKRASWDTLSMAWESPEALPTLAEIENADIWLDRMNG</sequence>
<gene>
    <name evidence="1" type="ORF">MNBD_ACTINO01-2143</name>
</gene>
<dbReference type="InterPro" id="IPR018766">
    <property type="entry name" value="Zinicin_2"/>
</dbReference>
<proteinExistence type="predicted"/>
<reference evidence="1" key="1">
    <citation type="submission" date="2018-06" db="EMBL/GenBank/DDBJ databases">
        <authorList>
            <person name="Zhirakovskaya E."/>
        </authorList>
    </citation>
    <scope>NUCLEOTIDE SEQUENCE</scope>
</reference>
<protein>
    <submittedName>
        <fullName evidence="1">Uncharacterized protein</fullName>
    </submittedName>
</protein>
<dbReference type="EMBL" id="UOEI01000599">
    <property type="protein sequence ID" value="VAW08369.1"/>
    <property type="molecule type" value="Genomic_DNA"/>
</dbReference>